<feature type="domain" description="Luciferase-like" evidence="1">
    <location>
        <begin position="15"/>
        <end position="278"/>
    </location>
</feature>
<dbReference type="PANTHER" id="PTHR30137:SF6">
    <property type="entry name" value="LUCIFERASE-LIKE MONOOXYGENASE"/>
    <property type="match status" value="1"/>
</dbReference>
<organism evidence="2 3">
    <name type="scientific">Rathayibacter tritici</name>
    <dbReference type="NCBI Taxonomy" id="33888"/>
    <lineage>
        <taxon>Bacteria</taxon>
        <taxon>Bacillati</taxon>
        <taxon>Actinomycetota</taxon>
        <taxon>Actinomycetes</taxon>
        <taxon>Micrococcales</taxon>
        <taxon>Microbacteriaceae</taxon>
        <taxon>Rathayibacter</taxon>
    </lineage>
</organism>
<dbReference type="Pfam" id="PF00296">
    <property type="entry name" value="Bac_luciferase"/>
    <property type="match status" value="1"/>
</dbReference>
<dbReference type="InterPro" id="IPR050766">
    <property type="entry name" value="Bact_Lucif_Oxidored"/>
</dbReference>
<accession>A0A160KTS5</accession>
<dbReference type="SUPFAM" id="SSF51679">
    <property type="entry name" value="Bacterial luciferase-like"/>
    <property type="match status" value="1"/>
</dbReference>
<gene>
    <name evidence="2" type="ORF">A6122_1810</name>
</gene>
<evidence type="ECO:0000259" key="1">
    <source>
        <dbReference type="Pfam" id="PF00296"/>
    </source>
</evidence>
<dbReference type="PANTHER" id="PTHR30137">
    <property type="entry name" value="LUCIFERASE-LIKE MONOOXYGENASE"/>
    <property type="match status" value="1"/>
</dbReference>
<dbReference type="KEGG" id="rtn:A6122_1810"/>
<keyword evidence="3" id="KW-1185">Reference proteome</keyword>
<dbReference type="EMBL" id="CP015515">
    <property type="protein sequence ID" value="AND16939.1"/>
    <property type="molecule type" value="Genomic_DNA"/>
</dbReference>
<evidence type="ECO:0000313" key="3">
    <source>
        <dbReference type="Proteomes" id="UP000077071"/>
    </source>
</evidence>
<dbReference type="STRING" id="33888.A6122_1810"/>
<dbReference type="AlphaFoldDB" id="A0A160KTS5"/>
<dbReference type="InterPro" id="IPR036661">
    <property type="entry name" value="Luciferase-like_sf"/>
</dbReference>
<sequence>MNHPQLVKDVQHKVMKFGVSFLPDVNPGLRSPVQYYRDLIRLSLQAETLGFDYVKMTEHYLGDYGGYCPSPMMFLSAVAAETQDIKLMTGGILPVFHHPIQIASQAGMLDALSDGRLELGFARGFLPYEYAAFQIPMSESRDRFWATVDAVRRLLSSEDVSISNKYWEFAHATTRPRPSGVDGIRSLVAASTSEETFVRAGAQGMGLMVSPGLTAPSPRLVEVYRKNFIPSGHDAAPRVVVSVPVLVSATDDEAVDASRTALDGYISATSRASESWAHLDEPVSFARYQDMGQ</sequence>
<name>A0A160KTS5_9MICO</name>
<protein>
    <submittedName>
        <fullName evidence="2">Oxidoreductase</fullName>
    </submittedName>
</protein>
<dbReference type="GO" id="GO:0005829">
    <property type="term" value="C:cytosol"/>
    <property type="evidence" value="ECO:0007669"/>
    <property type="project" value="TreeGrafter"/>
</dbReference>
<dbReference type="InterPro" id="IPR011251">
    <property type="entry name" value="Luciferase-like_dom"/>
</dbReference>
<dbReference type="Proteomes" id="UP000077071">
    <property type="component" value="Chromosome"/>
</dbReference>
<proteinExistence type="predicted"/>
<reference evidence="2 3" key="1">
    <citation type="submission" date="2016-05" db="EMBL/GenBank/DDBJ databases">
        <title>Complete genome sequence of Rathayibacter tritici NCPPB 1953.</title>
        <authorList>
            <person name="Park J."/>
            <person name="Lee H.-H."/>
            <person name="Lee S.-W."/>
            <person name="Seo Y.-S."/>
        </authorList>
    </citation>
    <scope>NUCLEOTIDE SEQUENCE [LARGE SCALE GENOMIC DNA]</scope>
    <source>
        <strain evidence="2 3">NCPPB 1953</strain>
    </source>
</reference>
<dbReference type="Gene3D" id="3.20.20.30">
    <property type="entry name" value="Luciferase-like domain"/>
    <property type="match status" value="1"/>
</dbReference>
<evidence type="ECO:0000313" key="2">
    <source>
        <dbReference type="EMBL" id="AND16939.1"/>
    </source>
</evidence>
<dbReference type="GO" id="GO:0016705">
    <property type="term" value="F:oxidoreductase activity, acting on paired donors, with incorporation or reduction of molecular oxygen"/>
    <property type="evidence" value="ECO:0007669"/>
    <property type="project" value="InterPro"/>
</dbReference>
<dbReference type="RefSeq" id="WP_068254214.1">
    <property type="nucleotide sequence ID" value="NZ_CP015515.1"/>
</dbReference>
<dbReference type="PATRIC" id="fig|33888.3.peg.2001"/>